<dbReference type="AlphaFoldDB" id="A0A1I6G565"/>
<dbReference type="InterPro" id="IPR015943">
    <property type="entry name" value="WD40/YVTN_repeat-like_dom_sf"/>
</dbReference>
<dbReference type="InterPro" id="IPR052025">
    <property type="entry name" value="Xyloglucanase_GH74"/>
</dbReference>
<name>A0A1I6G565_9EURY</name>
<evidence type="ECO:0000256" key="1">
    <source>
        <dbReference type="SAM" id="MobiDB-lite"/>
    </source>
</evidence>
<dbReference type="PANTHER" id="PTHR43739">
    <property type="entry name" value="XYLOGLUCANASE (EUROFUNG)"/>
    <property type="match status" value="1"/>
</dbReference>
<dbReference type="InterPro" id="IPR002860">
    <property type="entry name" value="BNR_rpt"/>
</dbReference>
<reference evidence="3" key="1">
    <citation type="submission" date="2016-10" db="EMBL/GenBank/DDBJ databases">
        <authorList>
            <person name="Varghese N."/>
            <person name="Submissions S."/>
        </authorList>
    </citation>
    <scope>NUCLEOTIDE SEQUENCE [LARGE SCALE GENOMIC DNA]</scope>
    <source>
        <strain evidence="3">CGMCC 1.7736</strain>
    </source>
</reference>
<evidence type="ECO:0000313" key="2">
    <source>
        <dbReference type="EMBL" id="SFR37344.1"/>
    </source>
</evidence>
<sequence>MRGGVLVVDDPNGESPAARRAFGGHDVECLAADDAAPARAFCGTFDAGLHRTDDGGETWHRVGGDALPESVTSVAVSLHDAATVYAGTEPSAVFRSRDAGETWTELDGLTDLPSASGWAFPPRPHTHHVRWVEPDPHDPDHLYVSIEAGAVVQTRDGGETWSDRVPSARRDTHSMATHPDAPGRAWAAAGDGYAETRDGGETWTHPQSGLDHRYCWSVAVDAADPARVLLSAARGPGVAHTADRAESYLYRREGDAPWERLGDGASAGGGIPTGDGVVRAVLARGRAGGEFYAVTNRGLYRTVDGGDSFARVAVDWPEAFERQTPRGLTVVPSVTA</sequence>
<dbReference type="SUPFAM" id="SSF110296">
    <property type="entry name" value="Oligoxyloglucan reducing end-specific cellobiohydrolase"/>
    <property type="match status" value="1"/>
</dbReference>
<feature type="region of interest" description="Disordered" evidence="1">
    <location>
        <begin position="155"/>
        <end position="185"/>
    </location>
</feature>
<feature type="compositionally biased region" description="Basic and acidic residues" evidence="1">
    <location>
        <begin position="156"/>
        <end position="173"/>
    </location>
</feature>
<dbReference type="RefSeq" id="WP_089804436.1">
    <property type="nucleotide sequence ID" value="NZ_FOYT01000001.1"/>
</dbReference>
<dbReference type="PANTHER" id="PTHR43739:SF5">
    <property type="entry name" value="EXO-ALPHA-SIALIDASE"/>
    <property type="match status" value="1"/>
</dbReference>
<dbReference type="Proteomes" id="UP000198531">
    <property type="component" value="Unassembled WGS sequence"/>
</dbReference>
<dbReference type="Gene3D" id="2.130.10.10">
    <property type="entry name" value="YVTN repeat-like/Quinoprotein amine dehydrogenase"/>
    <property type="match status" value="1"/>
</dbReference>
<gene>
    <name evidence="2" type="ORF">SAMN04487947_0594</name>
</gene>
<dbReference type="Pfam" id="PF02012">
    <property type="entry name" value="BNR"/>
    <property type="match status" value="1"/>
</dbReference>
<organism evidence="2 3">
    <name type="scientific">Halogeometricum rufum</name>
    <dbReference type="NCBI Taxonomy" id="553469"/>
    <lineage>
        <taxon>Archaea</taxon>
        <taxon>Methanobacteriati</taxon>
        <taxon>Methanobacteriota</taxon>
        <taxon>Stenosarchaea group</taxon>
        <taxon>Halobacteria</taxon>
        <taxon>Halobacteriales</taxon>
        <taxon>Haloferacaceae</taxon>
        <taxon>Halogeometricum</taxon>
    </lineage>
</organism>
<proteinExistence type="predicted"/>
<dbReference type="GO" id="GO:0010411">
    <property type="term" value="P:xyloglucan metabolic process"/>
    <property type="evidence" value="ECO:0007669"/>
    <property type="project" value="TreeGrafter"/>
</dbReference>
<dbReference type="STRING" id="553469.SAMN04487947_0594"/>
<accession>A0A1I6G565</accession>
<dbReference type="EMBL" id="FOYT01000001">
    <property type="protein sequence ID" value="SFR37344.1"/>
    <property type="molecule type" value="Genomic_DNA"/>
</dbReference>
<dbReference type="OrthoDB" id="197823at2157"/>
<protein>
    <submittedName>
        <fullName evidence="2">BNR/Asp-box repeat-containing protein</fullName>
    </submittedName>
</protein>
<evidence type="ECO:0000313" key="3">
    <source>
        <dbReference type="Proteomes" id="UP000198531"/>
    </source>
</evidence>
<dbReference type="CDD" id="cd15482">
    <property type="entry name" value="Sialidase_non-viral"/>
    <property type="match status" value="1"/>
</dbReference>
<keyword evidence="3" id="KW-1185">Reference proteome</keyword>